<comment type="similarity">
    <text evidence="5">Belongs to the TRAFAC class OBG-HflX-like GTPase superfamily. HflX GTPase family.</text>
</comment>
<comment type="subunit">
    <text evidence="5">Monomer. Associates with the 50S ribosomal subunit.</text>
</comment>
<sequence>MSGFETKKPATRAAVILPWEKSGPQEEIRAADARLEEAVGLTASIGLVVVRQAAILLRARRPATLLGSGQVEQLAEAVKLDDVDVVVIDARLSPGQQRNLEKALACKVVDRTGLILDIFGARAATREGVLQVELAHLEYQRSRLVRLWTHLERQRGGFGFLGGPGETQMEADRRMLAERIGKIRKELEQVRRTRGLHRESRKRVPFPVVALVGYTNAGKSTLFNALTGASVHAQDQLFATLDPTMRGMRLPSGRNVILSDTVGFISELPTELIAAFRATLEEVAQADVILHVRDISHPDSVAQRADVLNVLDGMVRDGVLDSHWSDRTIEVLNKADLVGGVEAVPKRENAVAISAITGEGLPDLFEVLDQYLTRSMKSVDVRLPITDGAALAWLYQHGEVVGRTDRDDGIDVQVRLFSADLERFELLHPDRIVQPDA</sequence>
<comment type="function">
    <text evidence="5">GTPase that associates with the 50S ribosomal subunit and may have a role during protein synthesis or ribosome biogenesis.</text>
</comment>
<evidence type="ECO:0000256" key="3">
    <source>
        <dbReference type="ARBA" id="ARBA00022842"/>
    </source>
</evidence>
<dbReference type="Pfam" id="PF13167">
    <property type="entry name" value="GTP-bdg_N"/>
    <property type="match status" value="1"/>
</dbReference>
<evidence type="ECO:0000256" key="2">
    <source>
        <dbReference type="ARBA" id="ARBA00022741"/>
    </source>
</evidence>
<dbReference type="PANTHER" id="PTHR10229">
    <property type="entry name" value="GTP-BINDING PROTEIN HFLX"/>
    <property type="match status" value="1"/>
</dbReference>
<evidence type="ECO:0000256" key="1">
    <source>
        <dbReference type="ARBA" id="ARBA00022723"/>
    </source>
</evidence>
<dbReference type="InterPro" id="IPR025121">
    <property type="entry name" value="GTPase_HflX_N"/>
</dbReference>
<gene>
    <name evidence="5 7" type="primary">hflX</name>
    <name evidence="7" type="ORF">HKD21_08925</name>
</gene>
<keyword evidence="3" id="KW-0460">Magnesium</keyword>
<dbReference type="InterPro" id="IPR045498">
    <property type="entry name" value="HflX_C"/>
</dbReference>
<dbReference type="RefSeq" id="WP_194255351.1">
    <property type="nucleotide sequence ID" value="NZ_JABCQO010000006.1"/>
</dbReference>
<dbReference type="NCBIfam" id="TIGR03156">
    <property type="entry name" value="GTP_HflX"/>
    <property type="match status" value="1"/>
</dbReference>
<accession>A0ABR9YEH9</accession>
<dbReference type="Gene3D" id="3.40.50.300">
    <property type="entry name" value="P-loop containing nucleotide triphosphate hydrolases"/>
    <property type="match status" value="1"/>
</dbReference>
<dbReference type="SUPFAM" id="SSF52540">
    <property type="entry name" value="P-loop containing nucleoside triphosphate hydrolases"/>
    <property type="match status" value="1"/>
</dbReference>
<keyword evidence="1" id="KW-0479">Metal-binding</keyword>
<evidence type="ECO:0000259" key="6">
    <source>
        <dbReference type="PROSITE" id="PS51705"/>
    </source>
</evidence>
<evidence type="ECO:0000256" key="4">
    <source>
        <dbReference type="ARBA" id="ARBA00023134"/>
    </source>
</evidence>
<dbReference type="InterPro" id="IPR006073">
    <property type="entry name" value="GTP-bd"/>
</dbReference>
<name>A0ABR9YEH9_9PROT</name>
<dbReference type="Proteomes" id="UP000630952">
    <property type="component" value="Unassembled WGS sequence"/>
</dbReference>
<keyword evidence="4 5" id="KW-0342">GTP-binding</keyword>
<dbReference type="PANTHER" id="PTHR10229:SF0">
    <property type="entry name" value="GTP-BINDING PROTEIN 6-RELATED"/>
    <property type="match status" value="1"/>
</dbReference>
<dbReference type="InterPro" id="IPR027417">
    <property type="entry name" value="P-loop_NTPase"/>
</dbReference>
<dbReference type="EMBL" id="JABCQO010000006">
    <property type="protein sequence ID" value="MBF0876971.1"/>
    <property type="molecule type" value="Genomic_DNA"/>
</dbReference>
<dbReference type="PROSITE" id="PS51705">
    <property type="entry name" value="G_HFLX"/>
    <property type="match status" value="1"/>
</dbReference>
<keyword evidence="5" id="KW-0963">Cytoplasm</keyword>
<comment type="caution">
    <text evidence="7">The sequence shown here is derived from an EMBL/GenBank/DDBJ whole genome shotgun (WGS) entry which is preliminary data.</text>
</comment>
<proteinExistence type="inferred from homology"/>
<evidence type="ECO:0000313" key="7">
    <source>
        <dbReference type="EMBL" id="MBF0876971.1"/>
    </source>
</evidence>
<evidence type="ECO:0000313" key="8">
    <source>
        <dbReference type="Proteomes" id="UP000630952"/>
    </source>
</evidence>
<reference evidence="7" key="2">
    <citation type="submission" date="2020-11" db="EMBL/GenBank/DDBJ databases">
        <title>Description of novel Gluconobacter species.</title>
        <authorList>
            <person name="Cleenwerck I."/>
            <person name="Cnockaert M."/>
            <person name="Borremans W."/>
            <person name="Wieme A.D."/>
            <person name="De Vuyst L."/>
            <person name="Vandamme P."/>
        </authorList>
    </citation>
    <scope>NUCLEOTIDE SEQUENCE</scope>
    <source>
        <strain evidence="7">LMG 27748</strain>
    </source>
</reference>
<dbReference type="PIRSF" id="PIRSF006809">
    <property type="entry name" value="GTP-binding_hflX_prd"/>
    <property type="match status" value="1"/>
</dbReference>
<dbReference type="InterPro" id="IPR042108">
    <property type="entry name" value="GTPase_HflX_N_sf"/>
</dbReference>
<dbReference type="Pfam" id="PF01926">
    <property type="entry name" value="MMR_HSR1"/>
    <property type="match status" value="1"/>
</dbReference>
<dbReference type="HAMAP" id="MF_00900">
    <property type="entry name" value="GTPase_HflX"/>
    <property type="match status" value="1"/>
</dbReference>
<reference evidence="7" key="1">
    <citation type="submission" date="2020-04" db="EMBL/GenBank/DDBJ databases">
        <authorList>
            <person name="Sombolestani A."/>
        </authorList>
    </citation>
    <scope>NUCLEOTIDE SEQUENCE</scope>
    <source>
        <strain evidence="7">LMG 27748</strain>
    </source>
</reference>
<dbReference type="Pfam" id="PF16360">
    <property type="entry name" value="GTP-bdg_M"/>
    <property type="match status" value="1"/>
</dbReference>
<evidence type="ECO:0000256" key="5">
    <source>
        <dbReference type="HAMAP-Rule" id="MF_00900"/>
    </source>
</evidence>
<dbReference type="InterPro" id="IPR030394">
    <property type="entry name" value="G_HFLX_dom"/>
</dbReference>
<comment type="subcellular location">
    <subcellularLocation>
        <location evidence="5">Cytoplasm</location>
    </subcellularLocation>
    <text evidence="5">May associate with membranes.</text>
</comment>
<dbReference type="Gene3D" id="3.40.50.11060">
    <property type="entry name" value="GTPase HflX, N-terminal domain"/>
    <property type="match status" value="1"/>
</dbReference>
<dbReference type="InterPro" id="IPR032305">
    <property type="entry name" value="GTP-bd_M"/>
</dbReference>
<keyword evidence="8" id="KW-1185">Reference proteome</keyword>
<protein>
    <recommendedName>
        <fullName evidence="5">GTPase HflX</fullName>
    </recommendedName>
    <alternativeName>
        <fullName evidence="5">GTP-binding protein HflX</fullName>
    </alternativeName>
</protein>
<organism evidence="7 8">
    <name type="scientific">Gluconobacter cerevisiae</name>
    <dbReference type="NCBI Taxonomy" id="1379734"/>
    <lineage>
        <taxon>Bacteria</taxon>
        <taxon>Pseudomonadati</taxon>
        <taxon>Pseudomonadota</taxon>
        <taxon>Alphaproteobacteria</taxon>
        <taxon>Acetobacterales</taxon>
        <taxon>Acetobacteraceae</taxon>
        <taxon>Gluconobacter</taxon>
    </lineage>
</organism>
<dbReference type="InterPro" id="IPR016496">
    <property type="entry name" value="GTPase_HflX"/>
</dbReference>
<keyword evidence="2 5" id="KW-0547">Nucleotide-binding</keyword>
<dbReference type="PRINTS" id="PR00326">
    <property type="entry name" value="GTP1OBG"/>
</dbReference>
<dbReference type="Pfam" id="PF19275">
    <property type="entry name" value="HflX_C"/>
    <property type="match status" value="1"/>
</dbReference>
<dbReference type="CDD" id="cd01878">
    <property type="entry name" value="HflX"/>
    <property type="match status" value="1"/>
</dbReference>
<dbReference type="Gene3D" id="6.10.250.2860">
    <property type="match status" value="1"/>
</dbReference>
<feature type="domain" description="Hflx-type G" evidence="6">
    <location>
        <begin position="207"/>
        <end position="376"/>
    </location>
</feature>